<keyword evidence="2" id="KW-1185">Reference proteome</keyword>
<comment type="caution">
    <text evidence="1">The sequence shown here is derived from an EMBL/GenBank/DDBJ whole genome shotgun (WGS) entry which is preliminary data.</text>
</comment>
<dbReference type="Proteomes" id="UP000294856">
    <property type="component" value="Unassembled WGS sequence"/>
</dbReference>
<name>A0A4R1FQN1_9NOCA</name>
<dbReference type="OrthoDB" id="3681249at2"/>
<dbReference type="EMBL" id="SMFR01000004">
    <property type="protein sequence ID" value="TCJ94618.1"/>
    <property type="molecule type" value="Genomic_DNA"/>
</dbReference>
<organism evidence="1 2">
    <name type="scientific">Nocardia alba</name>
    <dbReference type="NCBI Taxonomy" id="225051"/>
    <lineage>
        <taxon>Bacteria</taxon>
        <taxon>Bacillati</taxon>
        <taxon>Actinomycetota</taxon>
        <taxon>Actinomycetes</taxon>
        <taxon>Mycobacteriales</taxon>
        <taxon>Nocardiaceae</taxon>
        <taxon>Nocardia</taxon>
    </lineage>
</organism>
<protein>
    <recommendedName>
        <fullName evidence="3">Sigma-70-like protein</fullName>
    </recommendedName>
</protein>
<evidence type="ECO:0000313" key="1">
    <source>
        <dbReference type="EMBL" id="TCJ94618.1"/>
    </source>
</evidence>
<evidence type="ECO:0008006" key="3">
    <source>
        <dbReference type="Google" id="ProtNLM"/>
    </source>
</evidence>
<proteinExistence type="predicted"/>
<dbReference type="STRING" id="1210063.GCA_001612665_01509"/>
<accession>A0A4R1FQN1</accession>
<dbReference type="AlphaFoldDB" id="A0A4R1FQN1"/>
<dbReference type="RefSeq" id="WP_067447727.1">
    <property type="nucleotide sequence ID" value="NZ_SMFR01000004.1"/>
</dbReference>
<evidence type="ECO:0000313" key="2">
    <source>
        <dbReference type="Proteomes" id="UP000294856"/>
    </source>
</evidence>
<gene>
    <name evidence="1" type="ORF">DFR71_5221</name>
</gene>
<reference evidence="1 2" key="1">
    <citation type="submission" date="2019-03" db="EMBL/GenBank/DDBJ databases">
        <title>Genomic Encyclopedia of Type Strains, Phase IV (KMG-IV): sequencing the most valuable type-strain genomes for metagenomic binning, comparative biology and taxonomic classification.</title>
        <authorList>
            <person name="Goeker M."/>
        </authorList>
    </citation>
    <scope>NUCLEOTIDE SEQUENCE [LARGE SCALE GENOMIC DNA]</scope>
    <source>
        <strain evidence="1 2">DSM 44684</strain>
    </source>
</reference>
<sequence>MAIEDEFDAIRSDPDPIRRGQRAGELIAVYQQRSTELARLRKAAIEQANRDLGLSFSEIGERLGLTKGRISQIRTSAPPPERAFFGVGPVAIGVPRRIGVEEGRERPYIDSNDEATRDHLLRKLGELSFATTQFDIKPDTERVPPGDCIIVCGPKSAPIARNLLDNDPLLAFDRTEAGWAIVDNHGEGRHLSPYRTDGTRKDIGYLSRRITDNRVIVHIAGITAVGSEGVAHWLSANLSRVYDPAAQLTDCIIECEFDEDFHVTGSRLLVGPYSVAT</sequence>